<dbReference type="PROSITE" id="PS00059">
    <property type="entry name" value="ADH_ZINC"/>
    <property type="match status" value="1"/>
</dbReference>
<evidence type="ECO:0000256" key="1">
    <source>
        <dbReference type="ARBA" id="ARBA00001947"/>
    </source>
</evidence>
<dbReference type="AlphaFoldDB" id="A0A0B8ZH61"/>
<dbReference type="EMBL" id="JRVC01000012">
    <property type="protein sequence ID" value="KHS45629.1"/>
    <property type="molecule type" value="Genomic_DNA"/>
</dbReference>
<dbReference type="RefSeq" id="WP_039335185.1">
    <property type="nucleotide sequence ID" value="NZ_JRVC01000012.1"/>
</dbReference>
<dbReference type="Pfam" id="PF08240">
    <property type="entry name" value="ADH_N"/>
    <property type="match status" value="1"/>
</dbReference>
<dbReference type="SUPFAM" id="SSF51735">
    <property type="entry name" value="NAD(P)-binding Rossmann-fold domains"/>
    <property type="match status" value="1"/>
</dbReference>
<dbReference type="SUPFAM" id="SSF50129">
    <property type="entry name" value="GroES-like"/>
    <property type="match status" value="1"/>
</dbReference>
<keyword evidence="2 5" id="KW-0479">Metal-binding</keyword>
<dbReference type="InterPro" id="IPR036291">
    <property type="entry name" value="NAD(P)-bd_dom_sf"/>
</dbReference>
<proteinExistence type="inferred from homology"/>
<name>A0A0B8ZH61_9SPHN</name>
<protein>
    <submittedName>
        <fullName evidence="7">Alcohol dehydrogenase</fullName>
    </submittedName>
</protein>
<dbReference type="PATRIC" id="fig|48936.3.peg.2656"/>
<dbReference type="InterPro" id="IPR020843">
    <property type="entry name" value="ER"/>
</dbReference>
<accession>A0A0B8ZH61</accession>
<dbReference type="PANTHER" id="PTHR42813">
    <property type="entry name" value="ZINC-TYPE ALCOHOL DEHYDROGENASE-LIKE"/>
    <property type="match status" value="1"/>
</dbReference>
<dbReference type="GO" id="GO:0016616">
    <property type="term" value="F:oxidoreductase activity, acting on the CH-OH group of donors, NAD or NADP as acceptor"/>
    <property type="evidence" value="ECO:0007669"/>
    <property type="project" value="UniProtKB-ARBA"/>
</dbReference>
<keyword evidence="8" id="KW-1185">Reference proteome</keyword>
<evidence type="ECO:0000256" key="3">
    <source>
        <dbReference type="ARBA" id="ARBA00022833"/>
    </source>
</evidence>
<keyword evidence="3 5" id="KW-0862">Zinc</keyword>
<dbReference type="GO" id="GO:0008270">
    <property type="term" value="F:zinc ion binding"/>
    <property type="evidence" value="ECO:0007669"/>
    <property type="project" value="InterPro"/>
</dbReference>
<evidence type="ECO:0000256" key="5">
    <source>
        <dbReference type="RuleBase" id="RU361277"/>
    </source>
</evidence>
<keyword evidence="4" id="KW-0560">Oxidoreductase</keyword>
<evidence type="ECO:0000256" key="4">
    <source>
        <dbReference type="ARBA" id="ARBA00023002"/>
    </source>
</evidence>
<dbReference type="InterPro" id="IPR013149">
    <property type="entry name" value="ADH-like_C"/>
</dbReference>
<evidence type="ECO:0000313" key="7">
    <source>
        <dbReference type="EMBL" id="KHS45629.1"/>
    </source>
</evidence>
<evidence type="ECO:0000259" key="6">
    <source>
        <dbReference type="SMART" id="SM00829"/>
    </source>
</evidence>
<comment type="cofactor">
    <cofactor evidence="1 5">
        <name>Zn(2+)</name>
        <dbReference type="ChEBI" id="CHEBI:29105"/>
    </cofactor>
</comment>
<organism evidence="7 8">
    <name type="scientific">Novosphingobium subterraneum</name>
    <dbReference type="NCBI Taxonomy" id="48936"/>
    <lineage>
        <taxon>Bacteria</taxon>
        <taxon>Pseudomonadati</taxon>
        <taxon>Pseudomonadota</taxon>
        <taxon>Alphaproteobacteria</taxon>
        <taxon>Sphingomonadales</taxon>
        <taxon>Sphingomonadaceae</taxon>
        <taxon>Novosphingobium</taxon>
    </lineage>
</organism>
<dbReference type="Gene3D" id="3.90.180.10">
    <property type="entry name" value="Medium-chain alcohol dehydrogenases, catalytic domain"/>
    <property type="match status" value="1"/>
</dbReference>
<dbReference type="Pfam" id="PF00107">
    <property type="entry name" value="ADH_zinc_N"/>
    <property type="match status" value="1"/>
</dbReference>
<sequence length="346" mass="36583">MKALRYYGARDIRHESMDDPLPQSDRDAIVKVDACSICGSDLHIYHGYGFSEDVGFCVGHEAVGEVVEVGRGVHRLKVGQKVMIPAAVGCGACRSCLAGVVNTCENNGSGCYGLSAKLQGSQAEAVRVPAADANAVAIPDGISTDQALMMTDALATAWFGARQADIHPGSSVGVIGLGPIGLMVVESAFVMGAHVVYAIDPVPERRAIAESLGAIALHPDEAAARIKEDTHGKRLDCVVEVVGADATVDMALRLVRVRGTVSVIGVQQSRRFPFPLERAFAGGLTFRVGTCSVPEELPALFPLVASGRLKPERYISHHLPLSQGAEAYRLFEAREAGALKMVLTPD</sequence>
<feature type="domain" description="Enoyl reductase (ER)" evidence="6">
    <location>
        <begin position="8"/>
        <end position="343"/>
    </location>
</feature>
<evidence type="ECO:0000256" key="2">
    <source>
        <dbReference type="ARBA" id="ARBA00022723"/>
    </source>
</evidence>
<dbReference type="PANTHER" id="PTHR42813:SF2">
    <property type="entry name" value="DEHYDROGENASE, ZINC-CONTAINING, PUTATIVE (AFU_ORTHOLOGUE AFUA_2G02810)-RELATED"/>
    <property type="match status" value="1"/>
</dbReference>
<dbReference type="Proteomes" id="UP000031338">
    <property type="component" value="Unassembled WGS sequence"/>
</dbReference>
<dbReference type="STRING" id="48936.NJ75_02648"/>
<dbReference type="SMART" id="SM00829">
    <property type="entry name" value="PKS_ER"/>
    <property type="match status" value="1"/>
</dbReference>
<comment type="caution">
    <text evidence="7">The sequence shown here is derived from an EMBL/GenBank/DDBJ whole genome shotgun (WGS) entry which is preliminary data.</text>
</comment>
<comment type="similarity">
    <text evidence="5">Belongs to the zinc-containing alcohol dehydrogenase family.</text>
</comment>
<evidence type="ECO:0000313" key="8">
    <source>
        <dbReference type="Proteomes" id="UP000031338"/>
    </source>
</evidence>
<dbReference type="InterPro" id="IPR011032">
    <property type="entry name" value="GroES-like_sf"/>
</dbReference>
<reference evidence="7 8" key="1">
    <citation type="submission" date="2014-10" db="EMBL/GenBank/DDBJ databases">
        <title>Draft genome sequence of Novosphingobium subterraneum DSM 12447.</title>
        <authorList>
            <person name="Gan H.M."/>
            <person name="Gan H.Y."/>
            <person name="Savka M.A."/>
        </authorList>
    </citation>
    <scope>NUCLEOTIDE SEQUENCE [LARGE SCALE GENOMIC DNA]</scope>
    <source>
        <strain evidence="7 8">DSM 12447</strain>
    </source>
</reference>
<dbReference type="Gene3D" id="3.40.50.720">
    <property type="entry name" value="NAD(P)-binding Rossmann-like Domain"/>
    <property type="match status" value="1"/>
</dbReference>
<gene>
    <name evidence="7" type="ORF">NJ75_02648</name>
</gene>
<dbReference type="InterPro" id="IPR013154">
    <property type="entry name" value="ADH-like_N"/>
</dbReference>
<dbReference type="CDD" id="cd08284">
    <property type="entry name" value="FDH_like_2"/>
    <property type="match status" value="1"/>
</dbReference>
<dbReference type="InterPro" id="IPR002328">
    <property type="entry name" value="ADH_Zn_CS"/>
</dbReference>